<dbReference type="EMBL" id="FQUU01000005">
    <property type="protein sequence ID" value="SHE98233.1"/>
    <property type="molecule type" value="Genomic_DNA"/>
</dbReference>
<accession>A0A1M4XY41</accession>
<keyword evidence="1" id="KW-0812">Transmembrane</keyword>
<reference evidence="2 3" key="1">
    <citation type="submission" date="2016-11" db="EMBL/GenBank/DDBJ databases">
        <authorList>
            <person name="Jaros S."/>
            <person name="Januszkiewicz K."/>
            <person name="Wedrychowicz H."/>
        </authorList>
    </citation>
    <scope>NUCLEOTIDE SEQUENCE [LARGE SCALE GENOMIC DNA]</scope>
    <source>
        <strain evidence="2 3">DSM 18119</strain>
    </source>
</reference>
<keyword evidence="3" id="KW-1185">Reference proteome</keyword>
<keyword evidence="1" id="KW-1133">Transmembrane helix</keyword>
<dbReference type="OrthoDB" id="676524at2"/>
<dbReference type="AlphaFoldDB" id="A0A1M4XY41"/>
<evidence type="ECO:0000313" key="2">
    <source>
        <dbReference type="EMBL" id="SHE98233.1"/>
    </source>
</evidence>
<proteinExistence type="predicted"/>
<organism evidence="2 3">
    <name type="scientific">Flavisolibacter ginsengisoli DSM 18119</name>
    <dbReference type="NCBI Taxonomy" id="1121884"/>
    <lineage>
        <taxon>Bacteria</taxon>
        <taxon>Pseudomonadati</taxon>
        <taxon>Bacteroidota</taxon>
        <taxon>Chitinophagia</taxon>
        <taxon>Chitinophagales</taxon>
        <taxon>Chitinophagaceae</taxon>
        <taxon>Flavisolibacter</taxon>
    </lineage>
</organism>
<dbReference type="STRING" id="1121884.SAMN02745131_01522"/>
<dbReference type="RefSeq" id="WP_072834741.1">
    <property type="nucleotide sequence ID" value="NZ_FQUU01000005.1"/>
</dbReference>
<evidence type="ECO:0000313" key="3">
    <source>
        <dbReference type="Proteomes" id="UP000184048"/>
    </source>
</evidence>
<keyword evidence="1" id="KW-0472">Membrane</keyword>
<feature type="transmembrane region" description="Helical" evidence="1">
    <location>
        <begin position="35"/>
        <end position="54"/>
    </location>
</feature>
<sequence length="90" mass="9760">MRIAQDKWKHFWVGIAMGLLFQAVGMYLLPLHLYVATAISLIIVVAISYGFELYSKFTGHGHYEVMDAVAAIIGGVLGMGAVVGIEMMVG</sequence>
<feature type="transmembrane region" description="Helical" evidence="1">
    <location>
        <begin position="12"/>
        <end position="29"/>
    </location>
</feature>
<feature type="transmembrane region" description="Helical" evidence="1">
    <location>
        <begin position="66"/>
        <end position="85"/>
    </location>
</feature>
<dbReference type="Proteomes" id="UP000184048">
    <property type="component" value="Unassembled WGS sequence"/>
</dbReference>
<gene>
    <name evidence="2" type="ORF">SAMN02745131_01522</name>
</gene>
<evidence type="ECO:0000256" key="1">
    <source>
        <dbReference type="SAM" id="Phobius"/>
    </source>
</evidence>
<protein>
    <submittedName>
        <fullName evidence="2">Uncharacterized protein</fullName>
    </submittedName>
</protein>
<name>A0A1M4XY41_9BACT</name>